<dbReference type="VEuPathDB" id="VectorBase:AFUN2_013692"/>
<name>A0A182R5P4_ANOFN</name>
<feature type="compositionally biased region" description="Low complexity" evidence="2">
    <location>
        <begin position="202"/>
        <end position="212"/>
    </location>
</feature>
<keyword evidence="1" id="KW-0677">Repeat</keyword>
<protein>
    <recommendedName>
        <fullName evidence="4">PH domain-containing protein</fullName>
    </recommendedName>
</protein>
<feature type="compositionally biased region" description="Polar residues" evidence="2">
    <location>
        <begin position="715"/>
        <end position="727"/>
    </location>
</feature>
<dbReference type="GO" id="GO:0005886">
    <property type="term" value="C:plasma membrane"/>
    <property type="evidence" value="ECO:0007669"/>
    <property type="project" value="TreeGrafter"/>
</dbReference>
<feature type="compositionally biased region" description="Polar residues" evidence="2">
    <location>
        <begin position="346"/>
        <end position="383"/>
    </location>
</feature>
<feature type="region of interest" description="Disordered" evidence="2">
    <location>
        <begin position="696"/>
        <end position="731"/>
    </location>
</feature>
<feature type="compositionally biased region" description="Polar residues" evidence="2">
    <location>
        <begin position="415"/>
        <end position="427"/>
    </location>
</feature>
<feature type="compositionally biased region" description="Basic and acidic residues" evidence="2">
    <location>
        <begin position="311"/>
        <end position="320"/>
    </location>
</feature>
<feature type="compositionally biased region" description="Low complexity" evidence="2">
    <location>
        <begin position="443"/>
        <end position="458"/>
    </location>
</feature>
<feature type="region of interest" description="Disordered" evidence="2">
    <location>
        <begin position="23"/>
        <end position="170"/>
    </location>
</feature>
<organism evidence="3">
    <name type="scientific">Anopheles funestus</name>
    <name type="common">African malaria mosquito</name>
    <dbReference type="NCBI Taxonomy" id="62324"/>
    <lineage>
        <taxon>Eukaryota</taxon>
        <taxon>Metazoa</taxon>
        <taxon>Ecdysozoa</taxon>
        <taxon>Arthropoda</taxon>
        <taxon>Hexapoda</taxon>
        <taxon>Insecta</taxon>
        <taxon>Pterygota</taxon>
        <taxon>Neoptera</taxon>
        <taxon>Endopterygota</taxon>
        <taxon>Diptera</taxon>
        <taxon>Nematocera</taxon>
        <taxon>Culicoidea</taxon>
        <taxon>Culicidae</taxon>
        <taxon>Anophelinae</taxon>
        <taxon>Anopheles</taxon>
    </lineage>
</organism>
<dbReference type="InterPro" id="IPR051230">
    <property type="entry name" value="APP-Binding"/>
</dbReference>
<dbReference type="PANTHER" id="PTHR12345">
    <property type="entry name" value="SYNTENIN RELATED"/>
    <property type="match status" value="1"/>
</dbReference>
<proteinExistence type="predicted"/>
<evidence type="ECO:0000256" key="2">
    <source>
        <dbReference type="SAM" id="MobiDB-lite"/>
    </source>
</evidence>
<feature type="compositionally biased region" description="Low complexity" evidence="2">
    <location>
        <begin position="227"/>
        <end position="243"/>
    </location>
</feature>
<feature type="compositionally biased region" description="Pro residues" evidence="2">
    <location>
        <begin position="43"/>
        <end position="52"/>
    </location>
</feature>
<reference evidence="3" key="1">
    <citation type="submission" date="2020-05" db="UniProtKB">
        <authorList>
            <consortium name="EnsemblMetazoa"/>
        </authorList>
    </citation>
    <scope>IDENTIFICATION</scope>
    <source>
        <strain evidence="3">FUMOZ</strain>
    </source>
</reference>
<evidence type="ECO:0000313" key="3">
    <source>
        <dbReference type="EnsemblMetazoa" id="AFUN001488-PA"/>
    </source>
</evidence>
<feature type="region of interest" description="Disordered" evidence="2">
    <location>
        <begin position="788"/>
        <end position="878"/>
    </location>
</feature>
<feature type="region of interest" description="Disordered" evidence="2">
    <location>
        <begin position="443"/>
        <end position="477"/>
    </location>
</feature>
<feature type="region of interest" description="Disordered" evidence="2">
    <location>
        <begin position="396"/>
        <end position="427"/>
    </location>
</feature>
<feature type="compositionally biased region" description="Basic and acidic residues" evidence="2">
    <location>
        <begin position="804"/>
        <end position="821"/>
    </location>
</feature>
<feature type="region of interest" description="Disordered" evidence="2">
    <location>
        <begin position="605"/>
        <end position="625"/>
    </location>
</feature>
<dbReference type="PANTHER" id="PTHR12345:SF11">
    <property type="entry name" value="FI13065P"/>
    <property type="match status" value="1"/>
</dbReference>
<feature type="region of interest" description="Disordered" evidence="2">
    <location>
        <begin position="193"/>
        <end position="247"/>
    </location>
</feature>
<dbReference type="EnsemblMetazoa" id="AFUN001488-RA">
    <property type="protein sequence ID" value="AFUN001488-PA"/>
    <property type="gene ID" value="AFUN001488"/>
</dbReference>
<dbReference type="VEuPathDB" id="VectorBase:AFUN001488"/>
<feature type="compositionally biased region" description="Gly residues" evidence="2">
    <location>
        <begin position="839"/>
        <end position="854"/>
    </location>
</feature>
<accession>A0A182R5P4</accession>
<evidence type="ECO:0000256" key="1">
    <source>
        <dbReference type="ARBA" id="ARBA00022737"/>
    </source>
</evidence>
<dbReference type="STRING" id="62324.A0A182R5P4"/>
<sequence>MQEWVECLRSKLREMKLLSPKENLYSRLPEVRPPLAPTRDPTSPLPATPPVPAAIVPGIERVQPSSLVQQQQHHGHQSSLGGVSGQGHSLHVGPSGSGGASGTIASNTGTTSSISSSSSSASSSSSSSSSSNASSSSGTSYSSTLTSISNCPNGERGSVTGPPAMSNTSTQNLMNLLSNPLQAVSSINAQASKPLSTTATDSISLGSSSSLVSEEEPPEEQLKCNISASPPRDSPPSSSLPKPQKIIHRDSAGHNGAATHHNLHPAVTLAPGTSTSSLATTFVTNVLADPSGTAGPSLKRSNIDKKLLLDVRQSPERSATDCDVGNASDAINGHTTDALPNDESWSRQPQQSSAPSGNGRNSNGTAMSNGGETTTAPTVPSPSMLTKSAAICIGSPASSGARVEPKRSRRKISPVASSSPRSPTVANGQDQVANVTIIQVSNSTNATTPSPTITTASSPKPPVSRFNFPKAKPSIITPSTVPTGVSTIITDDAGPGNDQNYKSNVQIIPSNVEYPPNGDQLVQPSIIASINEQQITTVTVPNVSQSVPISSTVMPTPRIQSAAPATVQVAVATSSTPIKGPESNFGTVTQIAVNSSSLAGDVPGVSKPIHCQPPSTEQSSSNSQHYEQVFLTSSVQVTSGSVLTNANFEQPSIVSVAPIVSKPTGNKSSKVLLLSRQSRSSSHSDIPLPGRLAIKGTRTNEIGGSNDKENRVQHDSISGTASTSKQGSVPAANNVVAPVHLTGGSPSKRPAVDRNIYTPHPQRTAAAPLLQRGLTELVLSTRPAATAGALGTDQSAMVGRGRRAPVEQKIRSEHLPPEQRRRSSSTSDARQEHAARTNGSGGATGANGPVGPGSGRLQSPPQPFRPHHQLLNVPEGNQQVNGGVGHGTPIGGIGGNRKLTLREQQVFQLRREMMHPGGVRLQLRRKDCINSIGLVDAFGAVWVAGWKQKEHPVLYNALHIGDQMISVAGAAIMSAADAHKAIRAAPGLFVELIIRRVPFGRVYAIRRELDGQCLGLIRDGNTATIVDVVPNSLAARHGLPPKAKSCDGLSLTFWVLTEINGRPLNLFFKENEIRDRLNAVGRDISILVQPADLVTKLKKQLKSLRGHKDFIVQ</sequence>
<feature type="compositionally biased region" description="Low complexity" evidence="2">
    <location>
        <begin position="65"/>
        <end position="93"/>
    </location>
</feature>
<evidence type="ECO:0008006" key="4">
    <source>
        <dbReference type="Google" id="ProtNLM"/>
    </source>
</evidence>
<feature type="region of interest" description="Disordered" evidence="2">
    <location>
        <begin position="311"/>
        <end position="383"/>
    </location>
</feature>
<dbReference type="AlphaFoldDB" id="A0A182R5P4"/>
<feature type="compositionally biased region" description="Low complexity" evidence="2">
    <location>
        <begin position="102"/>
        <end position="150"/>
    </location>
</feature>
<dbReference type="GO" id="GO:0005737">
    <property type="term" value="C:cytoplasm"/>
    <property type="evidence" value="ECO:0007669"/>
    <property type="project" value="TreeGrafter"/>
</dbReference>
<feature type="compositionally biased region" description="Polar residues" evidence="2">
    <location>
        <begin position="613"/>
        <end position="625"/>
    </location>
</feature>